<sequence>MADDLVKVAIQTLEASFVQDAGYFQDKSVGHALESLCHCLREISGKPDSYSTEEKQKLVIQLKPLQINLFHQLLVRFLPAIPTSAMNSLFDAILCQIQIEMDIDERASDSYFELSLSCLTTNSVIDYLLEVRPSNPVDERFLQLLIGISYQAMLNKKRKSSAITVTRKKTPIFFQLNSETDHLLRVFLTYFDRHFRDNPMSHQQLVIFHWVQQLIDFIVFVPFFVSTGYPEMAIQWLSIEPNQPMISIQSWRECLDLVHNIARQESGIEALNKLEAIPIIKKWKERYFDKFISQNDESYEDLLVLYYMTYALLIEPALLKREDTIDIQIALDQLLDRAIQAFQSVSLQFSYYNVSEFLAPLAKFSVNDKCLLHMLARENMFEFFMEKFLEFNRLLLSSADSESSDLNTLICSQFYTIFWSISFQLDYHPTMKNNTEFVRFIEQIAEIDSSSEEIAIIKRSAKGIRFNLDLDQSLIVNTQSERKDQADGIRVMVSYAHRDSSFCRKLVSNLQGQVQGDVWVDYIKLEPPYEDDWEEIAEAITHCDVVVMIVTANYCDSKSCRREVVHADKRKKRMIPVYQGLEYEPPDWFEIRAGSATWVRFNDTRTDEEVMAMLVKMINSQEKIKKTSNTETVSQKLYFPSNNTVPPKSSEVLPTPLLVAVSQPTVSESLIIVSPALSTPRKPIEQWTGAEVQQWLRLPISVLQLSCGRALLSYARLISDEGTQRDEYERILRDRGLTREQWANLLSSFSTLRTLHTIQASPKTSPEQWLSCEVKYWFEKNNLPNYLLDTLAFVDGVELVVYAKMMTDSSERINVEYDRLRFRIRARYSGQDLLQLDEYARFVRALRSIVEQLEVPLEPCQATESCNI</sequence>
<dbReference type="OrthoDB" id="10051766at2759"/>
<dbReference type="SMART" id="SM00255">
    <property type="entry name" value="TIR"/>
    <property type="match status" value="1"/>
</dbReference>
<dbReference type="InterPro" id="IPR035897">
    <property type="entry name" value="Toll_tir_struct_dom_sf"/>
</dbReference>
<feature type="domain" description="TIR" evidence="1">
    <location>
        <begin position="487"/>
        <end position="618"/>
    </location>
</feature>
<dbReference type="InterPro" id="IPR000157">
    <property type="entry name" value="TIR_dom"/>
</dbReference>
<dbReference type="AlphaFoldDB" id="A0A817UDJ9"/>
<dbReference type="PANTHER" id="PTHR46270">
    <property type="entry name" value="ARMADILLO-TYPE FOLD-RELATED"/>
    <property type="match status" value="1"/>
</dbReference>
<keyword evidence="7" id="KW-1185">Reference proteome</keyword>
<gene>
    <name evidence="4" type="ORF">HFQ381_LOCUS2593</name>
    <name evidence="2" type="ORF">LUA448_LOCUS10921</name>
    <name evidence="3" type="ORF">TIS948_LOCUS27464</name>
    <name evidence="5" type="ORF">UJA718_LOCUS22843</name>
</gene>
<dbReference type="Gene3D" id="3.40.50.10140">
    <property type="entry name" value="Toll/interleukin-1 receptor homology (TIR) domain"/>
    <property type="match status" value="1"/>
</dbReference>
<proteinExistence type="predicted"/>
<evidence type="ECO:0000313" key="6">
    <source>
        <dbReference type="Proteomes" id="UP000663833"/>
    </source>
</evidence>
<evidence type="ECO:0000313" key="2">
    <source>
        <dbReference type="EMBL" id="CAF3329810.1"/>
    </source>
</evidence>
<name>A0A817UDJ9_9BILA</name>
<evidence type="ECO:0000313" key="3">
    <source>
        <dbReference type="EMBL" id="CAF3398317.1"/>
    </source>
</evidence>
<organism evidence="2 6">
    <name type="scientific">Rotaria socialis</name>
    <dbReference type="NCBI Taxonomy" id="392032"/>
    <lineage>
        <taxon>Eukaryota</taxon>
        <taxon>Metazoa</taxon>
        <taxon>Spiralia</taxon>
        <taxon>Gnathifera</taxon>
        <taxon>Rotifera</taxon>
        <taxon>Eurotatoria</taxon>
        <taxon>Bdelloidea</taxon>
        <taxon>Philodinida</taxon>
        <taxon>Philodinidae</taxon>
        <taxon>Rotaria</taxon>
    </lineage>
</organism>
<protein>
    <recommendedName>
        <fullName evidence="1">TIR domain-containing protein</fullName>
    </recommendedName>
</protein>
<dbReference type="Proteomes" id="UP000663825">
    <property type="component" value="Unassembled WGS sequence"/>
</dbReference>
<evidence type="ECO:0000259" key="1">
    <source>
        <dbReference type="PROSITE" id="PS50104"/>
    </source>
</evidence>
<evidence type="ECO:0000313" key="5">
    <source>
        <dbReference type="EMBL" id="CAF4451880.1"/>
    </source>
</evidence>
<dbReference type="PROSITE" id="PS50104">
    <property type="entry name" value="TIR"/>
    <property type="match status" value="1"/>
</dbReference>
<dbReference type="EMBL" id="CAJNYD010001315">
    <property type="protein sequence ID" value="CAF3329810.1"/>
    <property type="molecule type" value="Genomic_DNA"/>
</dbReference>
<evidence type="ECO:0000313" key="4">
    <source>
        <dbReference type="EMBL" id="CAF4124395.1"/>
    </source>
</evidence>
<dbReference type="EMBL" id="CAJNXB010004911">
    <property type="protein sequence ID" value="CAF3398317.1"/>
    <property type="molecule type" value="Genomic_DNA"/>
</dbReference>
<dbReference type="GO" id="GO:0007165">
    <property type="term" value="P:signal transduction"/>
    <property type="evidence" value="ECO:0007669"/>
    <property type="project" value="InterPro"/>
</dbReference>
<dbReference type="SUPFAM" id="SSF52200">
    <property type="entry name" value="Toll/Interleukin receptor TIR domain"/>
    <property type="match status" value="1"/>
</dbReference>
<evidence type="ECO:0000313" key="7">
    <source>
        <dbReference type="Proteomes" id="UP000663873"/>
    </source>
</evidence>
<dbReference type="PANTHER" id="PTHR46270:SF2">
    <property type="entry name" value="TIR DOMAIN-CONTAINING PROTEIN"/>
    <property type="match status" value="1"/>
</dbReference>
<dbReference type="EMBL" id="CAJOBO010000086">
    <property type="protein sequence ID" value="CAF4124395.1"/>
    <property type="molecule type" value="Genomic_DNA"/>
</dbReference>
<dbReference type="Pfam" id="PF13676">
    <property type="entry name" value="TIR_2"/>
    <property type="match status" value="1"/>
</dbReference>
<accession>A0A817UDJ9</accession>
<reference evidence="2" key="1">
    <citation type="submission" date="2021-02" db="EMBL/GenBank/DDBJ databases">
        <authorList>
            <person name="Nowell W R."/>
        </authorList>
    </citation>
    <scope>NUCLEOTIDE SEQUENCE</scope>
</reference>
<dbReference type="Proteomes" id="UP000663873">
    <property type="component" value="Unassembled WGS sequence"/>
</dbReference>
<comment type="caution">
    <text evidence="2">The sequence shown here is derived from an EMBL/GenBank/DDBJ whole genome shotgun (WGS) entry which is preliminary data.</text>
</comment>
<dbReference type="EMBL" id="CAJOBP010004810">
    <property type="protein sequence ID" value="CAF4451880.1"/>
    <property type="molecule type" value="Genomic_DNA"/>
</dbReference>
<dbReference type="Proteomes" id="UP000663851">
    <property type="component" value="Unassembled WGS sequence"/>
</dbReference>
<dbReference type="Proteomes" id="UP000663833">
    <property type="component" value="Unassembled WGS sequence"/>
</dbReference>